<reference evidence="1" key="2">
    <citation type="submission" date="2021-04" db="EMBL/GenBank/DDBJ databases">
        <authorList>
            <person name="Gilroy R."/>
        </authorList>
    </citation>
    <scope>NUCLEOTIDE SEQUENCE</scope>
    <source>
        <strain evidence="1">CHK192-8294</strain>
    </source>
</reference>
<name>A0A9D2MNI8_9FIRM</name>
<reference evidence="1" key="1">
    <citation type="journal article" date="2021" name="PeerJ">
        <title>Extensive microbial diversity within the chicken gut microbiome revealed by metagenomics and culture.</title>
        <authorList>
            <person name="Gilroy R."/>
            <person name="Ravi A."/>
            <person name="Getino M."/>
            <person name="Pursley I."/>
            <person name="Horton D.L."/>
            <person name="Alikhan N.F."/>
            <person name="Baker D."/>
            <person name="Gharbi K."/>
            <person name="Hall N."/>
            <person name="Watson M."/>
            <person name="Adriaenssens E.M."/>
            <person name="Foster-Nyarko E."/>
            <person name="Jarju S."/>
            <person name="Secka A."/>
            <person name="Antonio M."/>
            <person name="Oren A."/>
            <person name="Chaudhuri R.R."/>
            <person name="La Ragione R."/>
            <person name="Hildebrand F."/>
            <person name="Pallen M.J."/>
        </authorList>
    </citation>
    <scope>NUCLEOTIDE SEQUENCE</scope>
    <source>
        <strain evidence="1">CHK192-8294</strain>
    </source>
</reference>
<dbReference type="EMBL" id="DWXO01000078">
    <property type="protein sequence ID" value="HJB80971.1"/>
    <property type="molecule type" value="Genomic_DNA"/>
</dbReference>
<accession>A0A9D2MNI8</accession>
<gene>
    <name evidence="1" type="ORF">H9712_08295</name>
</gene>
<protein>
    <submittedName>
        <fullName evidence="1">Uncharacterized protein</fullName>
    </submittedName>
</protein>
<sequence>MDILISDLFSLAQEQFPTVPDGEESSRQRLMARHLDTVRAGLGEGFMDKLWETMAEQGRADQEAAFLRGLRLGLALHRL</sequence>
<evidence type="ECO:0000313" key="1">
    <source>
        <dbReference type="EMBL" id="HJB80971.1"/>
    </source>
</evidence>
<organism evidence="1 2">
    <name type="scientific">Candidatus Flavonifractor intestinigallinarum</name>
    <dbReference type="NCBI Taxonomy" id="2838586"/>
    <lineage>
        <taxon>Bacteria</taxon>
        <taxon>Bacillati</taxon>
        <taxon>Bacillota</taxon>
        <taxon>Clostridia</taxon>
        <taxon>Eubacteriales</taxon>
        <taxon>Oscillospiraceae</taxon>
        <taxon>Flavonifractor</taxon>
    </lineage>
</organism>
<proteinExistence type="predicted"/>
<dbReference type="AlphaFoldDB" id="A0A9D2MNI8"/>
<dbReference type="Proteomes" id="UP000823921">
    <property type="component" value="Unassembled WGS sequence"/>
</dbReference>
<comment type="caution">
    <text evidence="1">The sequence shown here is derived from an EMBL/GenBank/DDBJ whole genome shotgun (WGS) entry which is preliminary data.</text>
</comment>
<evidence type="ECO:0000313" key="2">
    <source>
        <dbReference type="Proteomes" id="UP000823921"/>
    </source>
</evidence>